<dbReference type="InParanoid" id="A0A146G9A8"/>
<gene>
    <name evidence="2" type="ORF">TSACC_22464</name>
</gene>
<keyword evidence="3" id="KW-1185">Reference proteome</keyword>
<dbReference type="EMBL" id="BDCO01000002">
    <property type="protein sequence ID" value="GAT34041.1"/>
    <property type="molecule type" value="Genomic_DNA"/>
</dbReference>
<evidence type="ECO:0000313" key="3">
    <source>
        <dbReference type="Proteomes" id="UP000076023"/>
    </source>
</evidence>
<dbReference type="RefSeq" id="WP_075079712.1">
    <property type="nucleotide sequence ID" value="NZ_BDCO01000002.1"/>
</dbReference>
<comment type="caution">
    <text evidence="2">The sequence shown here is derived from an EMBL/GenBank/DDBJ whole genome shotgun (WGS) entry which is preliminary data.</text>
</comment>
<protein>
    <recommendedName>
        <fullName evidence="4">Concanavalin A-like lectin/glucanases superfamily protein</fullName>
    </recommendedName>
</protein>
<feature type="chain" id="PRO_5007524566" description="Concanavalin A-like lectin/glucanases superfamily protein" evidence="1">
    <location>
        <begin position="22"/>
        <end position="251"/>
    </location>
</feature>
<evidence type="ECO:0000256" key="1">
    <source>
        <dbReference type="SAM" id="SignalP"/>
    </source>
</evidence>
<feature type="signal peptide" evidence="1">
    <location>
        <begin position="1"/>
        <end position="21"/>
    </location>
</feature>
<sequence length="251" mass="26461">MTRLFPILITAALAMLPQLPAGVILSTDFKDAEVRSYTNADTIGSGEAQMSTRLEIPNVEILVAEADGAHVLEFINNGTEWGQAGAVKTIAPEVAAEKALVLKGAVVFTPLTVSGGRGIFQVAINSGDWLTTSKTVTAVHITLESNLGLKYVSDAGSKPAAKLLADTRYRLEFSVDFSNPQQNTWEFSVYLDDDAAGKEPIFSSGPLNTRAPHITPGIFALGCGVGGGASSDPFVRIHRVSLTQAAASTSR</sequence>
<dbReference type="AlphaFoldDB" id="A0A146G9A8"/>
<reference evidence="3" key="1">
    <citation type="journal article" date="2017" name="Genome Announc.">
        <title>Draft Genome Sequence of Terrimicrobium sacchariphilum NM-5T, a Facultative Anaerobic Soil Bacterium of the Class Spartobacteria.</title>
        <authorList>
            <person name="Qiu Y.L."/>
            <person name="Tourlousse D.M."/>
            <person name="Matsuura N."/>
            <person name="Ohashi A."/>
            <person name="Sekiguchi Y."/>
        </authorList>
    </citation>
    <scope>NUCLEOTIDE SEQUENCE [LARGE SCALE GENOMIC DNA]</scope>
    <source>
        <strain evidence="3">NM-5</strain>
    </source>
</reference>
<organism evidence="2 3">
    <name type="scientific">Terrimicrobium sacchariphilum</name>
    <dbReference type="NCBI Taxonomy" id="690879"/>
    <lineage>
        <taxon>Bacteria</taxon>
        <taxon>Pseudomonadati</taxon>
        <taxon>Verrucomicrobiota</taxon>
        <taxon>Terrimicrobiia</taxon>
        <taxon>Terrimicrobiales</taxon>
        <taxon>Terrimicrobiaceae</taxon>
        <taxon>Terrimicrobium</taxon>
    </lineage>
</organism>
<dbReference type="Proteomes" id="UP000076023">
    <property type="component" value="Unassembled WGS sequence"/>
</dbReference>
<accession>A0A146G9A8</accession>
<evidence type="ECO:0008006" key="4">
    <source>
        <dbReference type="Google" id="ProtNLM"/>
    </source>
</evidence>
<dbReference type="STRING" id="690879.TSACC_22464"/>
<evidence type="ECO:0000313" key="2">
    <source>
        <dbReference type="EMBL" id="GAT34041.1"/>
    </source>
</evidence>
<keyword evidence="1" id="KW-0732">Signal</keyword>
<name>A0A146G9A8_TERSA</name>
<proteinExistence type="predicted"/>